<reference evidence="1" key="1">
    <citation type="submission" date="2021-06" db="EMBL/GenBank/DDBJ databases">
        <title>Parelaphostrongylus tenuis whole genome reference sequence.</title>
        <authorList>
            <person name="Garwood T.J."/>
            <person name="Larsen P.A."/>
            <person name="Fountain-Jones N.M."/>
            <person name="Garbe J.R."/>
            <person name="Macchietto M.G."/>
            <person name="Kania S.A."/>
            <person name="Gerhold R.W."/>
            <person name="Richards J.E."/>
            <person name="Wolf T.M."/>
        </authorList>
    </citation>
    <scope>NUCLEOTIDE SEQUENCE</scope>
    <source>
        <strain evidence="1">MNPRO001-30</strain>
        <tissue evidence="1">Meninges</tissue>
    </source>
</reference>
<proteinExistence type="predicted"/>
<accession>A0AAD5QL82</accession>
<evidence type="ECO:0000313" key="1">
    <source>
        <dbReference type="EMBL" id="KAJ1352900.1"/>
    </source>
</evidence>
<protein>
    <submittedName>
        <fullName evidence="1">Uncharacterized protein</fullName>
    </submittedName>
</protein>
<dbReference type="EMBL" id="JAHQIW010001559">
    <property type="protein sequence ID" value="KAJ1352900.1"/>
    <property type="molecule type" value="Genomic_DNA"/>
</dbReference>
<gene>
    <name evidence="1" type="ORF">KIN20_009400</name>
</gene>
<dbReference type="AlphaFoldDB" id="A0AAD5QL82"/>
<keyword evidence="2" id="KW-1185">Reference proteome</keyword>
<dbReference type="Proteomes" id="UP001196413">
    <property type="component" value="Unassembled WGS sequence"/>
</dbReference>
<organism evidence="1 2">
    <name type="scientific">Parelaphostrongylus tenuis</name>
    <name type="common">Meningeal worm</name>
    <dbReference type="NCBI Taxonomy" id="148309"/>
    <lineage>
        <taxon>Eukaryota</taxon>
        <taxon>Metazoa</taxon>
        <taxon>Ecdysozoa</taxon>
        <taxon>Nematoda</taxon>
        <taxon>Chromadorea</taxon>
        <taxon>Rhabditida</taxon>
        <taxon>Rhabditina</taxon>
        <taxon>Rhabditomorpha</taxon>
        <taxon>Strongyloidea</taxon>
        <taxon>Metastrongylidae</taxon>
        <taxon>Parelaphostrongylus</taxon>
    </lineage>
</organism>
<sequence>MKSENVSEAKFLHAGPLVLDRRLNGPVVRSPFVFQKHALDSELSAPLENVQYDPNQNEIVNIGSNVEVYAEGETPSEAGVKAMVFEFLDTSFSKK</sequence>
<evidence type="ECO:0000313" key="2">
    <source>
        <dbReference type="Proteomes" id="UP001196413"/>
    </source>
</evidence>
<comment type="caution">
    <text evidence="1">The sequence shown here is derived from an EMBL/GenBank/DDBJ whole genome shotgun (WGS) entry which is preliminary data.</text>
</comment>
<name>A0AAD5QL82_PARTN</name>